<organism evidence="2">
    <name type="scientific">uncultured Thermomicrobiales bacterium</name>
    <dbReference type="NCBI Taxonomy" id="1645740"/>
    <lineage>
        <taxon>Bacteria</taxon>
        <taxon>Pseudomonadati</taxon>
        <taxon>Thermomicrobiota</taxon>
        <taxon>Thermomicrobia</taxon>
        <taxon>Thermomicrobiales</taxon>
        <taxon>environmental samples</taxon>
    </lineage>
</organism>
<feature type="compositionally biased region" description="Basic residues" evidence="1">
    <location>
        <begin position="350"/>
        <end position="360"/>
    </location>
</feature>
<feature type="compositionally biased region" description="Low complexity" evidence="1">
    <location>
        <begin position="257"/>
        <end position="281"/>
    </location>
</feature>
<protein>
    <submittedName>
        <fullName evidence="2">Uncharacterized protein</fullName>
    </submittedName>
</protein>
<reference evidence="2" key="1">
    <citation type="submission" date="2020-02" db="EMBL/GenBank/DDBJ databases">
        <authorList>
            <person name="Meier V. D."/>
        </authorList>
    </citation>
    <scope>NUCLEOTIDE SEQUENCE</scope>
    <source>
        <strain evidence="2">AVDCRST_MAG88</strain>
    </source>
</reference>
<feature type="region of interest" description="Disordered" evidence="1">
    <location>
        <begin position="1"/>
        <end position="100"/>
    </location>
</feature>
<feature type="region of interest" description="Disordered" evidence="1">
    <location>
        <begin position="306"/>
        <end position="360"/>
    </location>
</feature>
<sequence length="461" mass="49170">GAGTGQGSRCRARVAGRGGGNSCPAGSPRAGARERGAVGAADGGLHAPDRAPSGGLVPHLLAPQRAGSLARQPGHRAADRGRPDGPVLRESAPRVSPGRHHCPWSAGVGVGRSARARPAAYLATRNLADRPGVAARGRSVRAAPLLPLPGQLQHRRPSLLPRKRAHAGQQLQALLGGMGRPRAVRLPDQRGAARGQPGRWPGVHRPVLRARPLRVPPRLLAQLGCRADTARAAGGPGARRRHRRGRARRGRTELRRGPLLAAAHPDADPAADGNPGPAPSADPHHGDGECPLADGDKCRRGECHGRDCDPDRGPPASHRHADLHARGDGSGWPPRGRQADRRGSLGPVSHRLRGGRRRLGRLYQQRQAGLGDADRHLQHLQQAAGGGHARERPGAGGRGLLPARRPLGDVLRRRRLRHPRRLLAQRLRLATQPRLRRSAGRRGERPLRLGADRHDRLHPLL</sequence>
<feature type="non-terminal residue" evidence="2">
    <location>
        <position position="461"/>
    </location>
</feature>
<feature type="region of interest" description="Disordered" evidence="1">
    <location>
        <begin position="431"/>
        <end position="461"/>
    </location>
</feature>
<evidence type="ECO:0000256" key="1">
    <source>
        <dbReference type="SAM" id="MobiDB-lite"/>
    </source>
</evidence>
<evidence type="ECO:0000313" key="2">
    <source>
        <dbReference type="EMBL" id="CAA9560006.1"/>
    </source>
</evidence>
<feature type="compositionally biased region" description="Basic and acidic residues" evidence="1">
    <location>
        <begin position="441"/>
        <end position="461"/>
    </location>
</feature>
<feature type="region of interest" description="Disordered" evidence="1">
    <location>
        <begin position="382"/>
        <end position="404"/>
    </location>
</feature>
<name>A0A6J4USX2_9BACT</name>
<feature type="non-terminal residue" evidence="2">
    <location>
        <position position="1"/>
    </location>
</feature>
<dbReference type="EMBL" id="CADCWM010000448">
    <property type="protein sequence ID" value="CAA9560006.1"/>
    <property type="molecule type" value="Genomic_DNA"/>
</dbReference>
<proteinExistence type="predicted"/>
<accession>A0A6J4USX2</accession>
<dbReference type="AlphaFoldDB" id="A0A6J4USX2"/>
<feature type="compositionally biased region" description="Basic residues" evidence="1">
    <location>
        <begin position="238"/>
        <end position="249"/>
    </location>
</feature>
<gene>
    <name evidence="2" type="ORF">AVDCRST_MAG88-1414</name>
</gene>
<feature type="region of interest" description="Disordered" evidence="1">
    <location>
        <begin position="226"/>
        <end position="289"/>
    </location>
</feature>